<organism evidence="2 3">
    <name type="scientific">Solibaculum mannosilyticum</name>
    <dbReference type="NCBI Taxonomy" id="2780922"/>
    <lineage>
        <taxon>Bacteria</taxon>
        <taxon>Bacillati</taxon>
        <taxon>Bacillota</taxon>
        <taxon>Clostridia</taxon>
        <taxon>Eubacteriales</taxon>
        <taxon>Oscillospiraceae</taxon>
        <taxon>Solibaculum</taxon>
    </lineage>
</organism>
<dbReference type="RefSeq" id="WP_215533443.1">
    <property type="nucleotide sequence ID" value="NZ_AP023321.1"/>
</dbReference>
<keyword evidence="3" id="KW-1185">Reference proteome</keyword>
<dbReference type="KEGG" id="sman:C12CBH8_04400"/>
<dbReference type="GO" id="GO:0009100">
    <property type="term" value="P:glycoprotein metabolic process"/>
    <property type="evidence" value="ECO:0007669"/>
    <property type="project" value="UniProtKB-ARBA"/>
</dbReference>
<sequence>MKSSMPKGISIGEIQKILTDDLKVLHDFCEEHEIRYCLAYGTLLGAIRHKGCIPWDDDVDVMMPRRDYLKFLSLAPQYFNKDYFIQTPESDRYYNLLHIPLKVRSKRATLIEEPGKKYYQGSFIDIFPFDYMGDDQAAFLALKKKCALMSSLKMRISLHELSGIKRYVRIAMQLVCKLIPAKAIYRWEMKQVQKVVDNDRAVNRDMMAGLELVTHEKMNEEDLFPLELHPFASYEFYVPHHFKRILTDLYGDYMTPPSEEEIAHSLHGIFYSDQPYDLYKDVDFKRPDAG</sequence>
<proteinExistence type="predicted"/>
<evidence type="ECO:0000313" key="2">
    <source>
        <dbReference type="EMBL" id="BCI59801.1"/>
    </source>
</evidence>
<evidence type="ECO:0000259" key="1">
    <source>
        <dbReference type="Pfam" id="PF04991"/>
    </source>
</evidence>
<dbReference type="PANTHER" id="PTHR43404:SF2">
    <property type="entry name" value="LIPOPOLYSACCHARIDE CHOLINEPHOSPHOTRANSFERASE LICD"/>
    <property type="match status" value="1"/>
</dbReference>
<dbReference type="InterPro" id="IPR052942">
    <property type="entry name" value="LPS_cholinephosphotransferase"/>
</dbReference>
<evidence type="ECO:0000313" key="3">
    <source>
        <dbReference type="Proteomes" id="UP000593890"/>
    </source>
</evidence>
<gene>
    <name evidence="2" type="primary">licD1</name>
    <name evidence="2" type="ORF">C12CBH8_04400</name>
</gene>
<dbReference type="InterPro" id="IPR007074">
    <property type="entry name" value="LicD/FKTN/FKRP_NTP_transf"/>
</dbReference>
<dbReference type="PANTHER" id="PTHR43404">
    <property type="entry name" value="LIPOPOLYSACCHARIDE CHOLINEPHOSPHOTRANSFERASE LICD"/>
    <property type="match status" value="1"/>
</dbReference>
<dbReference type="EMBL" id="AP023321">
    <property type="protein sequence ID" value="BCI59801.1"/>
    <property type="molecule type" value="Genomic_DNA"/>
</dbReference>
<dbReference type="Pfam" id="PF04991">
    <property type="entry name" value="LicD"/>
    <property type="match status" value="1"/>
</dbReference>
<feature type="domain" description="LicD/FKTN/FKRP nucleotidyltransferase" evidence="1">
    <location>
        <begin position="29"/>
        <end position="251"/>
    </location>
</feature>
<protein>
    <submittedName>
        <fullName evidence="2">Phosphorylcholine transferase LicD</fullName>
    </submittedName>
</protein>
<dbReference type="GO" id="GO:0016740">
    <property type="term" value="F:transferase activity"/>
    <property type="evidence" value="ECO:0007669"/>
    <property type="project" value="UniProtKB-KW"/>
</dbReference>
<name>A0A7I8CZ85_9FIRM</name>
<dbReference type="Proteomes" id="UP000593890">
    <property type="component" value="Chromosome"/>
</dbReference>
<reference evidence="3" key="1">
    <citation type="submission" date="2020-07" db="EMBL/GenBank/DDBJ databases">
        <title>Complete genome sequencing of Clostridia bacterium strain 12CBH8.</title>
        <authorList>
            <person name="Sakamoto M."/>
            <person name="Murakami T."/>
            <person name="Mori H."/>
        </authorList>
    </citation>
    <scope>NUCLEOTIDE SEQUENCE [LARGE SCALE GENOMIC DNA]</scope>
    <source>
        <strain evidence="3">12CBH8</strain>
    </source>
</reference>
<keyword evidence="2" id="KW-0808">Transferase</keyword>
<accession>A0A7I8CZ85</accession>
<dbReference type="AlphaFoldDB" id="A0A7I8CZ85"/>